<gene>
    <name evidence="2" type="ORF">GMARGA_LOCUS28045</name>
</gene>
<feature type="compositionally biased region" description="Low complexity" evidence="1">
    <location>
        <begin position="50"/>
        <end position="63"/>
    </location>
</feature>
<dbReference type="EMBL" id="CAJVQB010035219">
    <property type="protein sequence ID" value="CAG8822255.1"/>
    <property type="molecule type" value="Genomic_DNA"/>
</dbReference>
<dbReference type="Proteomes" id="UP000789901">
    <property type="component" value="Unassembled WGS sequence"/>
</dbReference>
<evidence type="ECO:0000313" key="2">
    <source>
        <dbReference type="EMBL" id="CAG8822255.1"/>
    </source>
</evidence>
<keyword evidence="3" id="KW-1185">Reference proteome</keyword>
<evidence type="ECO:0000256" key="1">
    <source>
        <dbReference type="SAM" id="MobiDB-lite"/>
    </source>
</evidence>
<protein>
    <submittedName>
        <fullName evidence="2">11958_t:CDS:1</fullName>
    </submittedName>
</protein>
<proteinExistence type="predicted"/>
<comment type="caution">
    <text evidence="2">The sequence shown here is derived from an EMBL/GenBank/DDBJ whole genome shotgun (WGS) entry which is preliminary data.</text>
</comment>
<evidence type="ECO:0000313" key="3">
    <source>
        <dbReference type="Proteomes" id="UP000789901"/>
    </source>
</evidence>
<organism evidence="2 3">
    <name type="scientific">Gigaspora margarita</name>
    <dbReference type="NCBI Taxonomy" id="4874"/>
    <lineage>
        <taxon>Eukaryota</taxon>
        <taxon>Fungi</taxon>
        <taxon>Fungi incertae sedis</taxon>
        <taxon>Mucoromycota</taxon>
        <taxon>Glomeromycotina</taxon>
        <taxon>Glomeromycetes</taxon>
        <taxon>Diversisporales</taxon>
        <taxon>Gigasporaceae</taxon>
        <taxon>Gigaspora</taxon>
    </lineage>
</organism>
<name>A0ABN7W988_GIGMA</name>
<reference evidence="2 3" key="1">
    <citation type="submission" date="2021-06" db="EMBL/GenBank/DDBJ databases">
        <authorList>
            <person name="Kallberg Y."/>
            <person name="Tangrot J."/>
            <person name="Rosling A."/>
        </authorList>
    </citation>
    <scope>NUCLEOTIDE SEQUENCE [LARGE SCALE GENOMIC DNA]</scope>
    <source>
        <strain evidence="2 3">120-4 pot B 10/14</strain>
    </source>
</reference>
<sequence length="197" mass="22975">DLLISDDIFESSNTENYESGNVENFFNTEFVDPLIFDDMYRPGNTNNYESKSSSSSSSNESISLNVTKTHKSQDDKKYSELRYPIELNKKNEFAFTITHSEKDKGDRIPWRHTYKYAKGRPYVPRKEAHVINDCDSDHNTIGYTFYINAYRCKSKNKKQIGYDKPNDYDVDSDHSLEKTKNVKKRKSLKRCGICNTK</sequence>
<feature type="region of interest" description="Disordered" evidence="1">
    <location>
        <begin position="46"/>
        <end position="75"/>
    </location>
</feature>
<feature type="non-terminal residue" evidence="2">
    <location>
        <position position="197"/>
    </location>
</feature>
<feature type="non-terminal residue" evidence="2">
    <location>
        <position position="1"/>
    </location>
</feature>
<accession>A0ABN7W988</accession>